<dbReference type="AlphaFoldDB" id="A0A1M5CXK5"/>
<reference evidence="1 2" key="1">
    <citation type="submission" date="2016-11" db="EMBL/GenBank/DDBJ databases">
        <authorList>
            <person name="Jaros S."/>
            <person name="Januszkiewicz K."/>
            <person name="Wedrychowicz H."/>
        </authorList>
    </citation>
    <scope>NUCLEOTIDE SEQUENCE [LARGE SCALE GENOMIC DNA]</scope>
    <source>
        <strain evidence="1 2">DSM 18119</strain>
    </source>
</reference>
<dbReference type="STRING" id="1121884.SAMN02745131_03071"/>
<accession>A0A1M5CXK5</accession>
<keyword evidence="2" id="KW-1185">Reference proteome</keyword>
<organism evidence="1 2">
    <name type="scientific">Flavisolibacter ginsengisoli DSM 18119</name>
    <dbReference type="NCBI Taxonomy" id="1121884"/>
    <lineage>
        <taxon>Bacteria</taxon>
        <taxon>Pseudomonadati</taxon>
        <taxon>Bacteroidota</taxon>
        <taxon>Chitinophagia</taxon>
        <taxon>Chitinophagales</taxon>
        <taxon>Chitinophagaceae</taxon>
        <taxon>Flavisolibacter</taxon>
    </lineage>
</organism>
<dbReference type="OrthoDB" id="8418771at2"/>
<evidence type="ECO:0000313" key="1">
    <source>
        <dbReference type="EMBL" id="SHF59483.1"/>
    </source>
</evidence>
<protein>
    <recommendedName>
        <fullName evidence="3">Phosphoribosylpyrophosphate synthetase</fullName>
    </recommendedName>
</protein>
<dbReference type="RefSeq" id="WP_084080119.1">
    <property type="nucleotide sequence ID" value="NZ_FQUU01000013.1"/>
</dbReference>
<evidence type="ECO:0008006" key="3">
    <source>
        <dbReference type="Google" id="ProtNLM"/>
    </source>
</evidence>
<gene>
    <name evidence="1" type="ORF">SAMN02745131_03071</name>
</gene>
<sequence>MANIWFYNGNIITMIMNENNSMPYMKSLANCLTHMVNDGYTEDFTITEEGLRSIQHLNSYLPEEIQVVNFYRFEGESDPDDNAILYIIETIDGTKGTLVDSYGTYNDSRISNFMKNVETIKKTVKN</sequence>
<dbReference type="Proteomes" id="UP000184048">
    <property type="component" value="Unassembled WGS sequence"/>
</dbReference>
<dbReference type="EMBL" id="FQUU01000013">
    <property type="protein sequence ID" value="SHF59483.1"/>
    <property type="molecule type" value="Genomic_DNA"/>
</dbReference>
<proteinExistence type="predicted"/>
<evidence type="ECO:0000313" key="2">
    <source>
        <dbReference type="Proteomes" id="UP000184048"/>
    </source>
</evidence>
<name>A0A1M5CXK5_9BACT</name>